<comment type="function">
    <text evidence="8">Catalyzes the attachment of glutamate to tRNA(Glu) in a two-step reaction: glutamate is first activated by ATP to form Glu-AMP and then transferred to the acceptor end of tRNA(Glu).</text>
</comment>
<dbReference type="InterPro" id="IPR020752">
    <property type="entry name" value="Glu-tRNA-synth_I_codon-bd_sub1"/>
</dbReference>
<dbReference type="EC" id="6.1.1.17" evidence="8"/>
<dbReference type="Gene3D" id="1.10.8.70">
    <property type="entry name" value="Glutamate-tRNA synthetase, class I, anticodon-binding domain 1"/>
    <property type="match status" value="1"/>
</dbReference>
<evidence type="ECO:0000259" key="9">
    <source>
        <dbReference type="Pfam" id="PF00749"/>
    </source>
</evidence>
<dbReference type="InterPro" id="IPR001412">
    <property type="entry name" value="aa-tRNA-synth_I_CS"/>
</dbReference>
<accession>A0A1I1EL98</accession>
<dbReference type="NCBIfam" id="TIGR00464">
    <property type="entry name" value="gltX_bact"/>
    <property type="match status" value="1"/>
</dbReference>
<dbReference type="Pfam" id="PF19269">
    <property type="entry name" value="Anticodon_2"/>
    <property type="match status" value="1"/>
</dbReference>
<dbReference type="PROSITE" id="PS00178">
    <property type="entry name" value="AA_TRNA_LIGASE_I"/>
    <property type="match status" value="1"/>
</dbReference>
<dbReference type="SUPFAM" id="SSF52374">
    <property type="entry name" value="Nucleotidylyl transferase"/>
    <property type="match status" value="1"/>
</dbReference>
<dbReference type="GO" id="GO:0000049">
    <property type="term" value="F:tRNA binding"/>
    <property type="evidence" value="ECO:0007669"/>
    <property type="project" value="InterPro"/>
</dbReference>
<dbReference type="STRING" id="34097.SAMN02745150_01140"/>
<comment type="catalytic activity">
    <reaction evidence="8">
        <text>tRNA(Glu) + L-glutamate + ATP = L-glutamyl-tRNA(Glu) + AMP + diphosphate</text>
        <dbReference type="Rhea" id="RHEA:23540"/>
        <dbReference type="Rhea" id="RHEA-COMP:9663"/>
        <dbReference type="Rhea" id="RHEA-COMP:9680"/>
        <dbReference type="ChEBI" id="CHEBI:29985"/>
        <dbReference type="ChEBI" id="CHEBI:30616"/>
        <dbReference type="ChEBI" id="CHEBI:33019"/>
        <dbReference type="ChEBI" id="CHEBI:78442"/>
        <dbReference type="ChEBI" id="CHEBI:78520"/>
        <dbReference type="ChEBI" id="CHEBI:456215"/>
        <dbReference type="EC" id="6.1.1.17"/>
    </reaction>
</comment>
<evidence type="ECO:0000256" key="3">
    <source>
        <dbReference type="ARBA" id="ARBA00022598"/>
    </source>
</evidence>
<dbReference type="EMBL" id="FOKY01000014">
    <property type="protein sequence ID" value="SFB87426.1"/>
    <property type="molecule type" value="Genomic_DNA"/>
</dbReference>
<feature type="domain" description="Aminoacyl-tRNA synthetase class I anticodon-binding" evidence="10">
    <location>
        <begin position="332"/>
        <end position="474"/>
    </location>
</feature>
<evidence type="ECO:0000256" key="7">
    <source>
        <dbReference type="ARBA" id="ARBA00023146"/>
    </source>
</evidence>
<dbReference type="GO" id="GO:0004818">
    <property type="term" value="F:glutamate-tRNA ligase activity"/>
    <property type="evidence" value="ECO:0007669"/>
    <property type="project" value="UniProtKB-UniRule"/>
</dbReference>
<evidence type="ECO:0000256" key="8">
    <source>
        <dbReference type="HAMAP-Rule" id="MF_00022"/>
    </source>
</evidence>
<dbReference type="OrthoDB" id="9807503at2"/>
<evidence type="ECO:0000256" key="5">
    <source>
        <dbReference type="ARBA" id="ARBA00022840"/>
    </source>
</evidence>
<dbReference type="PRINTS" id="PR00987">
    <property type="entry name" value="TRNASYNTHGLU"/>
</dbReference>
<feature type="domain" description="Glutamyl/glutaminyl-tRNA synthetase class Ib catalytic" evidence="9">
    <location>
        <begin position="2"/>
        <end position="317"/>
    </location>
</feature>
<keyword evidence="3 8" id="KW-0436">Ligase</keyword>
<dbReference type="Gene3D" id="3.40.50.620">
    <property type="entry name" value="HUPs"/>
    <property type="match status" value="1"/>
</dbReference>
<organism evidence="11 12">
    <name type="scientific">Brevinema andersonii</name>
    <dbReference type="NCBI Taxonomy" id="34097"/>
    <lineage>
        <taxon>Bacteria</taxon>
        <taxon>Pseudomonadati</taxon>
        <taxon>Spirochaetota</taxon>
        <taxon>Spirochaetia</taxon>
        <taxon>Brevinematales</taxon>
        <taxon>Brevinemataceae</taxon>
        <taxon>Brevinema</taxon>
    </lineage>
</organism>
<dbReference type="HAMAP" id="MF_00022">
    <property type="entry name" value="Glu_tRNA_synth_type1"/>
    <property type="match status" value="1"/>
</dbReference>
<gene>
    <name evidence="8" type="primary">gltX</name>
    <name evidence="11" type="ORF">SAMN02745150_01140</name>
</gene>
<dbReference type="InterPro" id="IPR020751">
    <property type="entry name" value="aa-tRNA-synth_I_codon-bd_sub2"/>
</dbReference>
<dbReference type="GO" id="GO:0005524">
    <property type="term" value="F:ATP binding"/>
    <property type="evidence" value="ECO:0007669"/>
    <property type="project" value="UniProtKB-UniRule"/>
</dbReference>
<keyword evidence="12" id="KW-1185">Reference proteome</keyword>
<name>A0A1I1EL98_BREAD</name>
<evidence type="ECO:0000256" key="6">
    <source>
        <dbReference type="ARBA" id="ARBA00022917"/>
    </source>
</evidence>
<dbReference type="GO" id="GO:0005829">
    <property type="term" value="C:cytosol"/>
    <property type="evidence" value="ECO:0007669"/>
    <property type="project" value="TreeGrafter"/>
</dbReference>
<comment type="caution">
    <text evidence="8">Lacks conserved residue(s) required for the propagation of feature annotation.</text>
</comment>
<dbReference type="FunFam" id="3.40.50.620:FF:000045">
    <property type="entry name" value="Glutamate--tRNA ligase, mitochondrial"/>
    <property type="match status" value="1"/>
</dbReference>
<comment type="subunit">
    <text evidence="8">Monomer.</text>
</comment>
<comment type="similarity">
    <text evidence="1 8">Belongs to the class-I aminoacyl-tRNA synthetase family. Glutamate--tRNA ligase type 1 subfamily.</text>
</comment>
<keyword evidence="5 8" id="KW-0067">ATP-binding</keyword>
<reference evidence="12" key="1">
    <citation type="submission" date="2016-10" db="EMBL/GenBank/DDBJ databases">
        <authorList>
            <person name="Varghese N."/>
            <person name="Submissions S."/>
        </authorList>
    </citation>
    <scope>NUCLEOTIDE SEQUENCE [LARGE SCALE GENOMIC DNA]</scope>
    <source>
        <strain evidence="12">ATCC 43811</strain>
    </source>
</reference>
<dbReference type="InterPro" id="IPR049940">
    <property type="entry name" value="GluQ/Sye"/>
</dbReference>
<evidence type="ECO:0000256" key="4">
    <source>
        <dbReference type="ARBA" id="ARBA00022741"/>
    </source>
</evidence>
<evidence type="ECO:0000313" key="11">
    <source>
        <dbReference type="EMBL" id="SFB87426.1"/>
    </source>
</evidence>
<keyword evidence="6 8" id="KW-0648">Protein biosynthesis</keyword>
<dbReference type="InterPro" id="IPR008925">
    <property type="entry name" value="aa_tRNA-synth_I_cd-bd_sf"/>
</dbReference>
<evidence type="ECO:0000313" key="12">
    <source>
        <dbReference type="Proteomes" id="UP000240042"/>
    </source>
</evidence>
<dbReference type="SUPFAM" id="SSF48163">
    <property type="entry name" value="An anticodon-binding domain of class I aminoacyl-tRNA synthetases"/>
    <property type="match status" value="1"/>
</dbReference>
<dbReference type="PANTHER" id="PTHR43311:SF2">
    <property type="entry name" value="GLUTAMATE--TRNA LIGASE, MITOCHONDRIAL-RELATED"/>
    <property type="match status" value="1"/>
</dbReference>
<feature type="short sequence motif" description="'HIGH' region" evidence="8">
    <location>
        <begin position="8"/>
        <end position="18"/>
    </location>
</feature>
<evidence type="ECO:0000256" key="1">
    <source>
        <dbReference type="ARBA" id="ARBA00007894"/>
    </source>
</evidence>
<dbReference type="InterPro" id="IPR033910">
    <property type="entry name" value="GluRS_core"/>
</dbReference>
<dbReference type="InterPro" id="IPR020058">
    <property type="entry name" value="Glu/Gln-tRNA-synth_Ib_cat-dom"/>
</dbReference>
<dbReference type="AlphaFoldDB" id="A0A1I1EL98"/>
<dbReference type="CDD" id="cd00808">
    <property type="entry name" value="GluRS_core"/>
    <property type="match status" value="1"/>
</dbReference>
<dbReference type="InterPro" id="IPR014729">
    <property type="entry name" value="Rossmann-like_a/b/a_fold"/>
</dbReference>
<evidence type="ECO:0000259" key="10">
    <source>
        <dbReference type="Pfam" id="PF19269"/>
    </source>
</evidence>
<feature type="binding site" evidence="8">
    <location>
        <position position="251"/>
    </location>
    <ligand>
        <name>ATP</name>
        <dbReference type="ChEBI" id="CHEBI:30616"/>
    </ligand>
</feature>
<dbReference type="Gene3D" id="1.10.10.350">
    <property type="match status" value="1"/>
</dbReference>
<dbReference type="PANTHER" id="PTHR43311">
    <property type="entry name" value="GLUTAMATE--TRNA LIGASE"/>
    <property type="match status" value="1"/>
</dbReference>
<dbReference type="GO" id="GO:0008270">
    <property type="term" value="F:zinc ion binding"/>
    <property type="evidence" value="ECO:0007669"/>
    <property type="project" value="InterPro"/>
</dbReference>
<proteinExistence type="inferred from homology"/>
<comment type="subcellular location">
    <subcellularLocation>
        <location evidence="8">Cytoplasm</location>
    </subcellularLocation>
</comment>
<sequence>MIRTRFAPSPTGYIHVGNVRSAFFAWLLARSKNGKFILRIEDTDIERSSIEYTERLLNDMEWLGLTWDEGPCVGGEYGPYFQSERLPIYQEYTQKLLNSGYAYKCYCTEQELATEKEQAEKESRPPHYQGKCRNLTVKQQQKFETQGRTFTIRFKVFDEDFILNDIVKGEVIFPRGMVGDFVIMRANGIPVYNYAVVVDDITMKITHILRGDEHLSNTVRQLMIYKALNYKPPQFGHMALVLGEDRKKLSKRHGATSIEEFRNLGYLPESLCNALALLGWSSPTGEEIMSIEQIIELFDVNRIAPSPSVFDFKRLDWISKQNILSADLDRIVDLSLPYLQKRFNNLHDRSYIKSVINIVRGSCTHLSQIPDFTDYFFSDDYFIEAEAQNILSSTEAQIVLKSFRKLLEVESRNIDQQVYSELINHIKAITNINGKKLFLPIRAALTGKIHGPEIFLIIQILDKKETLIRLTKYIKELP</sequence>
<dbReference type="InterPro" id="IPR045462">
    <property type="entry name" value="aa-tRNA-synth_I_cd-bd"/>
</dbReference>
<dbReference type="GO" id="GO:0006424">
    <property type="term" value="P:glutamyl-tRNA aminoacylation"/>
    <property type="evidence" value="ECO:0007669"/>
    <property type="project" value="UniProtKB-UniRule"/>
</dbReference>
<dbReference type="RefSeq" id="WP_092319531.1">
    <property type="nucleotide sequence ID" value="NZ_FOKY01000014.1"/>
</dbReference>
<evidence type="ECO:0000256" key="2">
    <source>
        <dbReference type="ARBA" id="ARBA00022490"/>
    </source>
</evidence>
<keyword evidence="4 8" id="KW-0547">Nucleotide-binding</keyword>
<dbReference type="Proteomes" id="UP000240042">
    <property type="component" value="Unassembled WGS sequence"/>
</dbReference>
<feature type="short sequence motif" description="'KMSKS' region" evidence="8">
    <location>
        <begin position="248"/>
        <end position="252"/>
    </location>
</feature>
<dbReference type="InterPro" id="IPR004527">
    <property type="entry name" value="Glu-tRNA-ligase_bac/mito"/>
</dbReference>
<keyword evidence="7 8" id="KW-0030">Aminoacyl-tRNA synthetase</keyword>
<dbReference type="InterPro" id="IPR000924">
    <property type="entry name" value="Glu/Gln-tRNA-synth"/>
</dbReference>
<keyword evidence="2 8" id="KW-0963">Cytoplasm</keyword>
<protein>
    <recommendedName>
        <fullName evidence="8">Glutamate--tRNA ligase</fullName>
        <ecNumber evidence="8">6.1.1.17</ecNumber>
    </recommendedName>
    <alternativeName>
        <fullName evidence="8">Glutamyl-tRNA synthetase</fullName>
        <shortName evidence="8">GluRS</shortName>
    </alternativeName>
</protein>
<dbReference type="Pfam" id="PF00749">
    <property type="entry name" value="tRNA-synt_1c"/>
    <property type="match status" value="1"/>
</dbReference>